<comment type="caution">
    <text evidence="2">The sequence shown here is derived from an EMBL/GenBank/DDBJ whole genome shotgun (WGS) entry which is preliminary data.</text>
</comment>
<gene>
    <name evidence="2" type="ORF">GN244_ATG00917</name>
</gene>
<dbReference type="InterPro" id="IPR012337">
    <property type="entry name" value="RNaseH-like_sf"/>
</dbReference>
<keyword evidence="3" id="KW-1185">Reference proteome</keyword>
<accession>A0A833T498</accession>
<proteinExistence type="predicted"/>
<organism evidence="2 3">
    <name type="scientific">Phytophthora infestans</name>
    <name type="common">Potato late blight agent</name>
    <name type="synonym">Botrytis infestans</name>
    <dbReference type="NCBI Taxonomy" id="4787"/>
    <lineage>
        <taxon>Eukaryota</taxon>
        <taxon>Sar</taxon>
        <taxon>Stramenopiles</taxon>
        <taxon>Oomycota</taxon>
        <taxon>Peronosporomycetes</taxon>
        <taxon>Peronosporales</taxon>
        <taxon>Peronosporaceae</taxon>
        <taxon>Phytophthora</taxon>
    </lineage>
</organism>
<feature type="region of interest" description="Disordered" evidence="1">
    <location>
        <begin position="247"/>
        <end position="306"/>
    </location>
</feature>
<evidence type="ECO:0000313" key="2">
    <source>
        <dbReference type="EMBL" id="KAF4046528.1"/>
    </source>
</evidence>
<name>A0A833T498_PHYIN</name>
<dbReference type="AlphaFoldDB" id="A0A833T498"/>
<evidence type="ECO:0000256" key="1">
    <source>
        <dbReference type="SAM" id="MobiDB-lite"/>
    </source>
</evidence>
<feature type="compositionally biased region" description="Polar residues" evidence="1">
    <location>
        <begin position="261"/>
        <end position="276"/>
    </location>
</feature>
<dbReference type="SUPFAM" id="SSF53098">
    <property type="entry name" value="Ribonuclease H-like"/>
    <property type="match status" value="1"/>
</dbReference>
<protein>
    <recommendedName>
        <fullName evidence="4">BED-type domain-containing protein</fullName>
    </recommendedName>
</protein>
<feature type="region of interest" description="Disordered" evidence="1">
    <location>
        <begin position="880"/>
        <end position="905"/>
    </location>
</feature>
<evidence type="ECO:0000313" key="3">
    <source>
        <dbReference type="Proteomes" id="UP000602510"/>
    </source>
</evidence>
<reference evidence="2" key="1">
    <citation type="submission" date="2020-04" db="EMBL/GenBank/DDBJ databases">
        <title>Hybrid Assembly of Korean Phytophthora infestans isolates.</title>
        <authorList>
            <person name="Prokchorchik M."/>
            <person name="Lee Y."/>
            <person name="Seo J."/>
            <person name="Cho J.-H."/>
            <person name="Park Y.-E."/>
            <person name="Jang D.-C."/>
            <person name="Im J.-S."/>
            <person name="Choi J.-G."/>
            <person name="Park H.-J."/>
            <person name="Lee G.-B."/>
            <person name="Lee Y.-G."/>
            <person name="Hong S.-Y."/>
            <person name="Cho K."/>
            <person name="Sohn K.H."/>
        </authorList>
    </citation>
    <scope>NUCLEOTIDE SEQUENCE</scope>
    <source>
        <strain evidence="2">KR_1_A1</strain>
    </source>
</reference>
<feature type="compositionally biased region" description="Low complexity" evidence="1">
    <location>
        <begin position="247"/>
        <end position="258"/>
    </location>
</feature>
<dbReference type="Proteomes" id="UP000602510">
    <property type="component" value="Unassembled WGS sequence"/>
</dbReference>
<evidence type="ECO:0008006" key="4">
    <source>
        <dbReference type="Google" id="ProtNLM"/>
    </source>
</evidence>
<dbReference type="EMBL" id="WSZM01000015">
    <property type="protein sequence ID" value="KAF4046528.1"/>
    <property type="molecule type" value="Genomic_DNA"/>
</dbReference>
<feature type="region of interest" description="Disordered" evidence="1">
    <location>
        <begin position="179"/>
        <end position="200"/>
    </location>
</feature>
<feature type="compositionally biased region" description="Polar residues" evidence="1">
    <location>
        <begin position="884"/>
        <end position="895"/>
    </location>
</feature>
<sequence length="969" mass="108160">METEEKAIAQAQSSVMNALEEVDADKASTTEQVDATGMTTGTALFDLSSYTAGAPLIPMGDGGATATDVFDQDALMSKTSDTEDKKMGRPSHPAWQYFIRGEKRNRFHYNAYCKFCNENGEEPVAVRGVSGNMIRHLQKCIYCPPEVVTQLKLLCAQKDAASFNKRHQSQTRNMDVFLQEASHSPAPKKKSRRLGDQRDANVLPLRNTIRGPAIDAAKTSTAQDSTGVEDFMPLQLPLLSSEMNGGLTTTLSSSQPLTYEGNLSTPQKTSINTTLGPATKHGKPRASLPNELHSTRHTNSEPDADNLSERMVSATLSTGLPWDWMWTEASARVFGDQNSKIEPPSAELLSTLRVAAHEKQIMKMKDEQVGVTLAVNWWASNYPRSNFVLLSLVNALSEAITWEVIDMGIGDSTPESLAEKIKDNLADLRRKGIHVINIVAETTLTYAASRVAVNSSEWTNLAIPVLPCFSHLLQMLLGAVLTGTDKSKETVGEVVDLVRMFSNHRVNKVFRRECGDPDAALHAPLQCEWYSFIEAVDSVRQYEDMIKIIASKVVRASSNARDLAGRIANPRKDSAGNTVDELAECGLSPAVIRTIQNAEFWENVEALSELMYPIKEAQKMLSSAFASSFSLSDIFYQFGRMHQQYGIIVSDWEDTTGAGRSVGHVRFLLRKINAMWKLYDQPLMVLGYTFNYNLQLQFLARHQASLKWLSIGKYAKQYFRGWFCAAKSTRNPSRLLVLSDEAAAQFMEDILAFKERKYPFDSESMCDFDNPKYFYMLVSDSHPLMHMFGSRLFSFVTSTPPLGDVLPRKCFIPSVRSTTCPQQTLLPLLRMNLFAQTALRPSKDLLGFVQSNRPKIDIENMANNEMQFHRSEAMSEGEEVSSAFPPSSTCTSAGSPNAFDEPRAPNRVWSKKQWEGLAKEWKTHWEKEIDTSNLRALDSFTQDLTLDQIFKDALPSRLPHDRADAVVDV</sequence>